<feature type="region of interest" description="Disordered" evidence="4">
    <location>
        <begin position="1"/>
        <end position="23"/>
    </location>
</feature>
<dbReference type="GO" id="GO:0043565">
    <property type="term" value="F:sequence-specific DNA binding"/>
    <property type="evidence" value="ECO:0007669"/>
    <property type="project" value="InterPro"/>
</dbReference>
<name>A0A1H3RM50_9MICO</name>
<proteinExistence type="predicted"/>
<protein>
    <submittedName>
        <fullName evidence="6">Helix-turn-helix domain-containing protein</fullName>
    </submittedName>
</protein>
<evidence type="ECO:0000256" key="4">
    <source>
        <dbReference type="SAM" id="MobiDB-lite"/>
    </source>
</evidence>
<dbReference type="GO" id="GO:0003700">
    <property type="term" value="F:DNA-binding transcription factor activity"/>
    <property type="evidence" value="ECO:0007669"/>
    <property type="project" value="InterPro"/>
</dbReference>
<keyword evidence="2" id="KW-0238">DNA-binding</keyword>
<organism evidence="6 7">
    <name type="scientific">Herbiconiux ginsengi</name>
    <dbReference type="NCBI Taxonomy" id="381665"/>
    <lineage>
        <taxon>Bacteria</taxon>
        <taxon>Bacillati</taxon>
        <taxon>Actinomycetota</taxon>
        <taxon>Actinomycetes</taxon>
        <taxon>Micrococcales</taxon>
        <taxon>Microbacteriaceae</taxon>
        <taxon>Herbiconiux</taxon>
    </lineage>
</organism>
<dbReference type="Gene3D" id="1.10.10.60">
    <property type="entry name" value="Homeodomain-like"/>
    <property type="match status" value="1"/>
</dbReference>
<dbReference type="PROSITE" id="PS01124">
    <property type="entry name" value="HTH_ARAC_FAMILY_2"/>
    <property type="match status" value="1"/>
</dbReference>
<accession>A0A1H3RM50</accession>
<sequence length="243" mass="26606">MMHRAPVPATVRVTGHEDGSQRKHPDVWIGVIGTTIRLTPMRPTSPTTGDTNNSERLITEVELLWLTRAERAVIEQHPIDGSTGLGAAIAALLLSMPQEAGAPEGLLRRQILVTVRNLISAVGSERVEAGTVRVTPHQHLVVRAMQLVNAGLDDPLLTSATIADRLGVSRRTLQAAFRDSGAAPTAYIWALRLERAHLEVALAERLSRSDVVALGTQWGFHSSTHFSRAYERRYGVRLRRSGE</sequence>
<dbReference type="InterPro" id="IPR018060">
    <property type="entry name" value="HTH_AraC"/>
</dbReference>
<evidence type="ECO:0000256" key="2">
    <source>
        <dbReference type="ARBA" id="ARBA00023125"/>
    </source>
</evidence>
<dbReference type="AlphaFoldDB" id="A0A1H3RM50"/>
<feature type="compositionally biased region" description="Basic and acidic residues" evidence="4">
    <location>
        <begin position="14"/>
        <end position="23"/>
    </location>
</feature>
<dbReference type="EMBL" id="FNPZ01000003">
    <property type="protein sequence ID" value="SDZ25989.1"/>
    <property type="molecule type" value="Genomic_DNA"/>
</dbReference>
<dbReference type="PANTHER" id="PTHR46796">
    <property type="entry name" value="HTH-TYPE TRANSCRIPTIONAL ACTIVATOR RHAS-RELATED"/>
    <property type="match status" value="1"/>
</dbReference>
<dbReference type="Proteomes" id="UP000198891">
    <property type="component" value="Unassembled WGS sequence"/>
</dbReference>
<dbReference type="SMART" id="SM00342">
    <property type="entry name" value="HTH_ARAC"/>
    <property type="match status" value="1"/>
</dbReference>
<gene>
    <name evidence="6" type="ORF">SAMN05216554_2869</name>
</gene>
<evidence type="ECO:0000256" key="1">
    <source>
        <dbReference type="ARBA" id="ARBA00023015"/>
    </source>
</evidence>
<keyword evidence="3" id="KW-0804">Transcription</keyword>
<dbReference type="Pfam" id="PF12833">
    <property type="entry name" value="HTH_18"/>
    <property type="match status" value="1"/>
</dbReference>
<keyword evidence="1" id="KW-0805">Transcription regulation</keyword>
<reference evidence="6 7" key="1">
    <citation type="submission" date="2016-10" db="EMBL/GenBank/DDBJ databases">
        <authorList>
            <person name="de Groot N.N."/>
        </authorList>
    </citation>
    <scope>NUCLEOTIDE SEQUENCE [LARGE SCALE GENOMIC DNA]</scope>
    <source>
        <strain evidence="6 7">CGMCC 4.3491</strain>
    </source>
</reference>
<dbReference type="PANTHER" id="PTHR46796:SF12">
    <property type="entry name" value="HTH-TYPE DNA-BINDING TRANSCRIPTIONAL ACTIVATOR EUTR"/>
    <property type="match status" value="1"/>
</dbReference>
<keyword evidence="7" id="KW-1185">Reference proteome</keyword>
<dbReference type="STRING" id="381665.SAMN05216554_2869"/>
<evidence type="ECO:0000313" key="7">
    <source>
        <dbReference type="Proteomes" id="UP000198891"/>
    </source>
</evidence>
<feature type="domain" description="HTH araC/xylS-type" evidence="5">
    <location>
        <begin position="142"/>
        <end position="243"/>
    </location>
</feature>
<dbReference type="InterPro" id="IPR050204">
    <property type="entry name" value="AraC_XylS_family_regulators"/>
</dbReference>
<evidence type="ECO:0000313" key="6">
    <source>
        <dbReference type="EMBL" id="SDZ25989.1"/>
    </source>
</evidence>
<evidence type="ECO:0000259" key="5">
    <source>
        <dbReference type="PROSITE" id="PS01124"/>
    </source>
</evidence>
<evidence type="ECO:0000256" key="3">
    <source>
        <dbReference type="ARBA" id="ARBA00023163"/>
    </source>
</evidence>